<sequence>MKNFFSKCGISRKLYQVILLSVFSILTLSSCSQDNLMENETPSSPELVYRKSAAGKTIGNITLQQNVIVLNDQSIASVSQITNQSLTFAYKTSQTDSIKVGTIIVGTRIKGDNIDNILAKIEAVSKANNQIILQTSTPKLEEFIFSGTISGIYDPNGKAPVNINGKMVNYIPIEGMVSQNVLNKIHNIEAKNIAQHKSVSLNPVNFDKTFSFDHQTGITNFTSSVSLKGGFTPKIKYNINFFESRLSDFHINFILDDISFKTKANIQGTLGYSKSPSNYLNIPIAPIAIGPTGLTLSPTFSASPFVWVQASGKAELTLIDIAGNANLLVGKDPEFNINLSPAGNMGLTQLEGNVSAELGIEAKGGAGLQFVAASIANSGLKGKISILPSLQLSQDSSKKVTVDINGKVETDMYYKFGVSPYVYEGSFSLLKKEVNLYNKNLAF</sequence>
<dbReference type="Proteomes" id="UP000267524">
    <property type="component" value="Unassembled WGS sequence"/>
</dbReference>
<protein>
    <recommendedName>
        <fullName evidence="4">DUF4403 family protein</fullName>
    </recommendedName>
</protein>
<evidence type="ECO:0000313" key="2">
    <source>
        <dbReference type="EMBL" id="RMZ61212.1"/>
    </source>
</evidence>
<reference evidence="2 3" key="1">
    <citation type="submission" date="2018-08" db="EMBL/GenBank/DDBJ databases">
        <title>Chryseobacterium nematophagum: a novel matrix digesting pathogen of nematodes.</title>
        <authorList>
            <person name="Page A."/>
            <person name="Roberts M."/>
            <person name="Felix M.-A."/>
            <person name="Weir W."/>
        </authorList>
    </citation>
    <scope>NUCLEOTIDE SEQUENCE [LARGE SCALE GENOMIC DNA]</scope>
    <source>
        <strain evidence="2 3">JUb275</strain>
    </source>
</reference>
<proteinExistence type="predicted"/>
<comment type="caution">
    <text evidence="2">The sequence shown here is derived from an EMBL/GenBank/DDBJ whole genome shotgun (WGS) entry which is preliminary data.</text>
</comment>
<keyword evidence="3" id="KW-1185">Reference proteome</keyword>
<evidence type="ECO:0008006" key="4">
    <source>
        <dbReference type="Google" id="ProtNLM"/>
    </source>
</evidence>
<name>A0A3M7LI18_9FLAO</name>
<keyword evidence="1" id="KW-0732">Signal</keyword>
<accession>A0A3M7LI18</accession>
<evidence type="ECO:0000313" key="3">
    <source>
        <dbReference type="Proteomes" id="UP000267524"/>
    </source>
</evidence>
<gene>
    <name evidence="2" type="ORF">D1632_02545</name>
</gene>
<dbReference type="PROSITE" id="PS51257">
    <property type="entry name" value="PROKAR_LIPOPROTEIN"/>
    <property type="match status" value="1"/>
</dbReference>
<dbReference type="AlphaFoldDB" id="A0A3M7LI18"/>
<feature type="chain" id="PRO_5018319824" description="DUF4403 family protein" evidence="1">
    <location>
        <begin position="33"/>
        <end position="443"/>
    </location>
</feature>
<dbReference type="RefSeq" id="WP_122545997.1">
    <property type="nucleotide sequence ID" value="NZ_QWIV01000005.1"/>
</dbReference>
<evidence type="ECO:0000256" key="1">
    <source>
        <dbReference type="SAM" id="SignalP"/>
    </source>
</evidence>
<feature type="signal peptide" evidence="1">
    <location>
        <begin position="1"/>
        <end position="32"/>
    </location>
</feature>
<organism evidence="2 3">
    <name type="scientific">Chryseobacterium nematophagum</name>
    <dbReference type="NCBI Taxonomy" id="2305228"/>
    <lineage>
        <taxon>Bacteria</taxon>
        <taxon>Pseudomonadati</taxon>
        <taxon>Bacteroidota</taxon>
        <taxon>Flavobacteriia</taxon>
        <taxon>Flavobacteriales</taxon>
        <taxon>Weeksellaceae</taxon>
        <taxon>Chryseobacterium group</taxon>
        <taxon>Chryseobacterium</taxon>
    </lineage>
</organism>
<dbReference type="EMBL" id="QWIV01000005">
    <property type="protein sequence ID" value="RMZ61212.1"/>
    <property type="molecule type" value="Genomic_DNA"/>
</dbReference>